<dbReference type="GO" id="GO:0101006">
    <property type="term" value="F:protein histidine phosphatase activity"/>
    <property type="evidence" value="ECO:0007669"/>
    <property type="project" value="TreeGrafter"/>
</dbReference>
<dbReference type="GO" id="GO:0043755">
    <property type="term" value="F:alpha-ribazole phosphatase activity"/>
    <property type="evidence" value="ECO:0007669"/>
    <property type="project" value="UniProtKB-EC"/>
</dbReference>
<reference evidence="2 3" key="1">
    <citation type="submission" date="2019-02" db="EMBL/GenBank/DDBJ databases">
        <title>Deep-cultivation of Planctomycetes and their phenomic and genomic characterization uncovers novel biology.</title>
        <authorList>
            <person name="Wiegand S."/>
            <person name="Jogler M."/>
            <person name="Boedeker C."/>
            <person name="Pinto D."/>
            <person name="Vollmers J."/>
            <person name="Rivas-Marin E."/>
            <person name="Kohn T."/>
            <person name="Peeters S.H."/>
            <person name="Heuer A."/>
            <person name="Rast P."/>
            <person name="Oberbeckmann S."/>
            <person name="Bunk B."/>
            <person name="Jeske O."/>
            <person name="Meyerdierks A."/>
            <person name="Storesund J.E."/>
            <person name="Kallscheuer N."/>
            <person name="Luecker S."/>
            <person name="Lage O.M."/>
            <person name="Pohl T."/>
            <person name="Merkel B.J."/>
            <person name="Hornburger P."/>
            <person name="Mueller R.-W."/>
            <person name="Bruemmer F."/>
            <person name="Labrenz M."/>
            <person name="Spormann A.M."/>
            <person name="Op den Camp H."/>
            <person name="Overmann J."/>
            <person name="Amann R."/>
            <person name="Jetten M.S.M."/>
            <person name="Mascher T."/>
            <person name="Medema M.H."/>
            <person name="Devos D.P."/>
            <person name="Kaster A.-K."/>
            <person name="Ovreas L."/>
            <person name="Rohde M."/>
            <person name="Galperin M.Y."/>
            <person name="Jogler C."/>
        </authorList>
    </citation>
    <scope>NUCLEOTIDE SEQUENCE [LARGE SCALE GENOMIC DNA]</scope>
    <source>
        <strain evidence="2 3">Pla85_3_4</strain>
    </source>
</reference>
<name>A0A518E4A4_9BACT</name>
<keyword evidence="2" id="KW-0378">Hydrolase</keyword>
<evidence type="ECO:0000256" key="1">
    <source>
        <dbReference type="PIRSR" id="PIRSR613078-2"/>
    </source>
</evidence>
<gene>
    <name evidence="2" type="primary">cobC_2</name>
    <name evidence="2" type="ORF">Pla8534_68470</name>
</gene>
<evidence type="ECO:0000313" key="2">
    <source>
        <dbReference type="EMBL" id="QDU98936.1"/>
    </source>
</evidence>
<dbReference type="AlphaFoldDB" id="A0A518E4A4"/>
<dbReference type="OrthoDB" id="9781415at2"/>
<dbReference type="PANTHER" id="PTHR48100:SF15">
    <property type="entry name" value="SEDOHEPTULOSE 1,7-BISPHOSPHATASE"/>
    <property type="match status" value="1"/>
</dbReference>
<dbReference type="Pfam" id="PF00300">
    <property type="entry name" value="His_Phos_1"/>
    <property type="match status" value="1"/>
</dbReference>
<dbReference type="InterPro" id="IPR029033">
    <property type="entry name" value="His_PPase_superfam"/>
</dbReference>
<proteinExistence type="predicted"/>
<dbReference type="InterPro" id="IPR013078">
    <property type="entry name" value="His_Pase_superF_clade-1"/>
</dbReference>
<protein>
    <submittedName>
        <fullName evidence="2">Alpha-ribazole phosphatase</fullName>
        <ecNumber evidence="2">3.1.3.73</ecNumber>
    </submittedName>
</protein>
<dbReference type="EMBL" id="CP036433">
    <property type="protein sequence ID" value="QDU98936.1"/>
    <property type="molecule type" value="Genomic_DNA"/>
</dbReference>
<dbReference type="SMART" id="SM00855">
    <property type="entry name" value="PGAM"/>
    <property type="match status" value="1"/>
</dbReference>
<dbReference type="Proteomes" id="UP000317648">
    <property type="component" value="Chromosome"/>
</dbReference>
<dbReference type="InterPro" id="IPR050275">
    <property type="entry name" value="PGM_Phosphatase"/>
</dbReference>
<keyword evidence="3" id="KW-1185">Reference proteome</keyword>
<feature type="binding site" evidence="1">
    <location>
        <begin position="22"/>
        <end position="23"/>
    </location>
    <ligand>
        <name>substrate</name>
    </ligand>
</feature>
<dbReference type="SUPFAM" id="SSF53254">
    <property type="entry name" value="Phosphoglycerate mutase-like"/>
    <property type="match status" value="1"/>
</dbReference>
<organism evidence="2 3">
    <name type="scientific">Lignipirellula cremea</name>
    <dbReference type="NCBI Taxonomy" id="2528010"/>
    <lineage>
        <taxon>Bacteria</taxon>
        <taxon>Pseudomonadati</taxon>
        <taxon>Planctomycetota</taxon>
        <taxon>Planctomycetia</taxon>
        <taxon>Pirellulales</taxon>
        <taxon>Pirellulaceae</taxon>
        <taxon>Lignipirellula</taxon>
    </lineage>
</organism>
<dbReference type="EC" id="3.1.3.73" evidence="2"/>
<dbReference type="KEGG" id="lcre:Pla8534_68470"/>
<dbReference type="PANTHER" id="PTHR48100">
    <property type="entry name" value="BROAD-SPECIFICITY PHOSPHATASE YOR283W-RELATED"/>
    <property type="match status" value="1"/>
</dbReference>
<dbReference type="CDD" id="cd07067">
    <property type="entry name" value="HP_PGM_like"/>
    <property type="match status" value="1"/>
</dbReference>
<feature type="binding site" evidence="1">
    <location>
        <position position="59"/>
    </location>
    <ligand>
        <name>substrate</name>
    </ligand>
</feature>
<sequence length="237" mass="26400">MTLRLFFMRHGETSWSLSGQYTGRADIPLTAHGEDEARQLGKRIRSIPFDHVLTSPLQRARHTGELAGLPQHAEIDPDLAEWDNGDYEGRTPAEVLASRPDWNLFRDGCPHGESPQQISARADRLIHRLTDLDGNVALFSHSHLGRVLAVRWIGLAVEHAQHLLLNTASLSVLCCEHDRSEERAIALWNSPPFDTFGALSNQDAGVTASLNERSIERWENEGGEILLPLQKPPKSTS</sequence>
<dbReference type="GO" id="GO:0070297">
    <property type="term" value="P:regulation of phosphorelay signal transduction system"/>
    <property type="evidence" value="ECO:0007669"/>
    <property type="project" value="TreeGrafter"/>
</dbReference>
<evidence type="ECO:0000313" key="3">
    <source>
        <dbReference type="Proteomes" id="UP000317648"/>
    </source>
</evidence>
<dbReference type="Gene3D" id="3.40.50.1240">
    <property type="entry name" value="Phosphoglycerate mutase-like"/>
    <property type="match status" value="1"/>
</dbReference>
<accession>A0A518E4A4</accession>